<reference evidence="1 2" key="1">
    <citation type="submission" date="2019-02" db="EMBL/GenBank/DDBJ databases">
        <title>Kribbella capetownensis sp. nov. and Kribbella speibonae sp. nov., isolated from soil.</title>
        <authorList>
            <person name="Curtis S.M."/>
            <person name="Norton I."/>
            <person name="Everest G.J."/>
            <person name="Meyers P.R."/>
        </authorList>
    </citation>
    <scope>NUCLEOTIDE SEQUENCE [LARGE SCALE GENOMIC DNA]</scope>
    <source>
        <strain evidence="1 2">DSM 27082</strain>
    </source>
</reference>
<evidence type="ECO:0000313" key="2">
    <source>
        <dbReference type="Proteomes" id="UP000292695"/>
    </source>
</evidence>
<proteinExistence type="predicted"/>
<name>A0A4R0ILT1_9ACTN</name>
<keyword evidence="2" id="KW-1185">Reference proteome</keyword>
<sequence>MAISVIVGLLVRNSGEPGRIHEGDAFGVEDGSYEIGIPTAHVDDDVWYFAPGITNRSSEKVTLEDVRPGTLPDGIAFVEARLFDKDVFVTGVPMSWDSSGGSAGDDPSSKPSTEVRGYTVLPGQTLPAEKIVYLHVRITTTKRPLMSEGVEFIYEQDGKRYSQTLSANLTIAAASPKR</sequence>
<accession>A0A4R0ILT1</accession>
<dbReference type="AlphaFoldDB" id="A0A4R0ILT1"/>
<organism evidence="1 2">
    <name type="scientific">Kribbella sindirgiensis</name>
    <dbReference type="NCBI Taxonomy" id="1124744"/>
    <lineage>
        <taxon>Bacteria</taxon>
        <taxon>Bacillati</taxon>
        <taxon>Actinomycetota</taxon>
        <taxon>Actinomycetes</taxon>
        <taxon>Propionibacteriales</taxon>
        <taxon>Kribbellaceae</taxon>
        <taxon>Kribbella</taxon>
    </lineage>
</organism>
<comment type="caution">
    <text evidence="1">The sequence shown here is derived from an EMBL/GenBank/DDBJ whole genome shotgun (WGS) entry which is preliminary data.</text>
</comment>
<dbReference type="Proteomes" id="UP000292695">
    <property type="component" value="Unassembled WGS sequence"/>
</dbReference>
<gene>
    <name evidence="1" type="ORF">E0H50_17645</name>
</gene>
<dbReference type="EMBL" id="SJKA01000005">
    <property type="protein sequence ID" value="TCC33757.1"/>
    <property type="molecule type" value="Genomic_DNA"/>
</dbReference>
<protein>
    <submittedName>
        <fullName evidence="1">Uncharacterized protein</fullName>
    </submittedName>
</protein>
<evidence type="ECO:0000313" key="1">
    <source>
        <dbReference type="EMBL" id="TCC33757.1"/>
    </source>
</evidence>